<evidence type="ECO:0000256" key="5">
    <source>
        <dbReference type="PROSITE-ProRule" id="PRU00169"/>
    </source>
</evidence>
<evidence type="ECO:0000259" key="6">
    <source>
        <dbReference type="PROSITE" id="PS50043"/>
    </source>
</evidence>
<keyword evidence="2" id="KW-0805">Transcription regulation</keyword>
<dbReference type="SUPFAM" id="SSF52172">
    <property type="entry name" value="CheY-like"/>
    <property type="match status" value="1"/>
</dbReference>
<dbReference type="InterPro" id="IPR016032">
    <property type="entry name" value="Sig_transdc_resp-reg_C-effctor"/>
</dbReference>
<evidence type="ECO:0000256" key="4">
    <source>
        <dbReference type="ARBA" id="ARBA00023163"/>
    </source>
</evidence>
<dbReference type="SUPFAM" id="SSF46894">
    <property type="entry name" value="C-terminal effector domain of the bipartite response regulators"/>
    <property type="match status" value="1"/>
</dbReference>
<dbReference type="EMBL" id="CP094532">
    <property type="protein sequence ID" value="UOE39841.1"/>
    <property type="molecule type" value="Genomic_DNA"/>
</dbReference>
<keyword evidence="1 5" id="KW-0597">Phosphoprotein</keyword>
<dbReference type="InterPro" id="IPR001789">
    <property type="entry name" value="Sig_transdc_resp-reg_receiver"/>
</dbReference>
<evidence type="ECO:0000256" key="2">
    <source>
        <dbReference type="ARBA" id="ARBA00023015"/>
    </source>
</evidence>
<accession>A0ABY4BPW9</accession>
<dbReference type="CDD" id="cd06170">
    <property type="entry name" value="LuxR_C_like"/>
    <property type="match status" value="1"/>
</dbReference>
<dbReference type="PROSITE" id="PS00622">
    <property type="entry name" value="HTH_LUXR_1"/>
    <property type="match status" value="1"/>
</dbReference>
<dbReference type="PANTHER" id="PTHR43214">
    <property type="entry name" value="TWO-COMPONENT RESPONSE REGULATOR"/>
    <property type="match status" value="1"/>
</dbReference>
<dbReference type="InterPro" id="IPR039420">
    <property type="entry name" value="WalR-like"/>
</dbReference>
<protein>
    <submittedName>
        <fullName evidence="8">Response regulator transcription factor</fullName>
    </submittedName>
</protein>
<feature type="domain" description="Response regulatory" evidence="7">
    <location>
        <begin position="6"/>
        <end position="125"/>
    </location>
</feature>
<evidence type="ECO:0000256" key="3">
    <source>
        <dbReference type="ARBA" id="ARBA00023125"/>
    </source>
</evidence>
<gene>
    <name evidence="8" type="ORF">MTP09_07865</name>
</gene>
<dbReference type="SMART" id="SM00421">
    <property type="entry name" value="HTH_LUXR"/>
    <property type="match status" value="1"/>
</dbReference>
<dbReference type="PROSITE" id="PS50043">
    <property type="entry name" value="HTH_LUXR_2"/>
    <property type="match status" value="1"/>
</dbReference>
<dbReference type="Gene3D" id="3.40.50.2300">
    <property type="match status" value="1"/>
</dbReference>
<dbReference type="Pfam" id="PF00196">
    <property type="entry name" value="GerE"/>
    <property type="match status" value="1"/>
</dbReference>
<reference evidence="8 9" key="1">
    <citation type="submission" date="2022-03" db="EMBL/GenBank/DDBJ databases">
        <title>Chryseobacterium sp. isolated from particulate matters in swine house.</title>
        <authorList>
            <person name="Won M."/>
            <person name="Kim S.-J."/>
            <person name="Kwon S.-W."/>
        </authorList>
    </citation>
    <scope>NUCLEOTIDE SEQUENCE [LARGE SCALE GENOMIC DNA]</scope>
    <source>
        <strain evidence="8 9">SC2-2</strain>
    </source>
</reference>
<sequence length="217" mass="24899">MEKKYKLTIVDDHNIIIDGLVMLLGFEKNIEIGKTYNDGYQLIDDLRSGAENPDMVLLDLMMPKLNGLQCSRLLKQEFPHLKILILSMNCDAKVINELINKIGVEGYLNKSVSRKELVEGISLIRNGYIHLSQEASQCLDNYREKLIQNDHINLSIREKEIVHLMISGNSNREIAAKLFISESTVETHRKNIYRKTDTHSLPKLIQMVHDLNLLEST</sequence>
<dbReference type="PANTHER" id="PTHR43214:SF41">
    <property type="entry name" value="NITRATE_NITRITE RESPONSE REGULATOR PROTEIN NARP"/>
    <property type="match status" value="1"/>
</dbReference>
<dbReference type="Proteomes" id="UP000831460">
    <property type="component" value="Chromosome"/>
</dbReference>
<proteinExistence type="predicted"/>
<evidence type="ECO:0000256" key="1">
    <source>
        <dbReference type="ARBA" id="ARBA00022553"/>
    </source>
</evidence>
<keyword evidence="4" id="KW-0804">Transcription</keyword>
<feature type="modified residue" description="4-aspartylphosphate" evidence="5">
    <location>
        <position position="59"/>
    </location>
</feature>
<organism evidence="8 9">
    <name type="scientific">Chryseobacterium suipulveris</name>
    <dbReference type="NCBI Taxonomy" id="2929800"/>
    <lineage>
        <taxon>Bacteria</taxon>
        <taxon>Pseudomonadati</taxon>
        <taxon>Bacteroidota</taxon>
        <taxon>Flavobacteriia</taxon>
        <taxon>Flavobacteriales</taxon>
        <taxon>Weeksellaceae</taxon>
        <taxon>Chryseobacterium group</taxon>
        <taxon>Chryseobacterium</taxon>
    </lineage>
</organism>
<feature type="domain" description="HTH luxR-type" evidence="6">
    <location>
        <begin position="147"/>
        <end position="212"/>
    </location>
</feature>
<keyword evidence="3" id="KW-0238">DNA-binding</keyword>
<name>A0ABY4BPW9_9FLAO</name>
<dbReference type="CDD" id="cd17535">
    <property type="entry name" value="REC_NarL-like"/>
    <property type="match status" value="1"/>
</dbReference>
<dbReference type="SMART" id="SM00448">
    <property type="entry name" value="REC"/>
    <property type="match status" value="1"/>
</dbReference>
<dbReference type="Pfam" id="PF00072">
    <property type="entry name" value="Response_reg"/>
    <property type="match status" value="1"/>
</dbReference>
<keyword evidence="9" id="KW-1185">Reference proteome</keyword>
<dbReference type="InterPro" id="IPR000792">
    <property type="entry name" value="Tscrpt_reg_LuxR_C"/>
</dbReference>
<dbReference type="PROSITE" id="PS50110">
    <property type="entry name" value="RESPONSE_REGULATORY"/>
    <property type="match status" value="1"/>
</dbReference>
<dbReference type="RefSeq" id="WP_243547695.1">
    <property type="nucleotide sequence ID" value="NZ_CP094532.1"/>
</dbReference>
<dbReference type="PRINTS" id="PR00038">
    <property type="entry name" value="HTHLUXR"/>
</dbReference>
<evidence type="ECO:0000259" key="7">
    <source>
        <dbReference type="PROSITE" id="PS50110"/>
    </source>
</evidence>
<evidence type="ECO:0000313" key="9">
    <source>
        <dbReference type="Proteomes" id="UP000831460"/>
    </source>
</evidence>
<evidence type="ECO:0000313" key="8">
    <source>
        <dbReference type="EMBL" id="UOE39841.1"/>
    </source>
</evidence>
<dbReference type="InterPro" id="IPR011006">
    <property type="entry name" value="CheY-like_superfamily"/>
</dbReference>
<dbReference type="InterPro" id="IPR058245">
    <property type="entry name" value="NreC/VraR/RcsB-like_REC"/>
</dbReference>